<evidence type="ECO:0000256" key="4">
    <source>
        <dbReference type="ARBA" id="ARBA00023136"/>
    </source>
</evidence>
<dbReference type="AlphaFoldDB" id="A0AAN8FLF8"/>
<evidence type="ECO:0000313" key="7">
    <source>
        <dbReference type="Proteomes" id="UP001331761"/>
    </source>
</evidence>
<dbReference type="PANTHER" id="PTHR28668">
    <property type="entry name" value="TRANSMEMBRANE PROTEIN 234"/>
    <property type="match status" value="1"/>
</dbReference>
<gene>
    <name evidence="6" type="ORF">GCK32_016094</name>
</gene>
<dbReference type="PANTHER" id="PTHR28668:SF1">
    <property type="entry name" value="TRANSMEMBRANE PROTEIN 234"/>
    <property type="match status" value="1"/>
</dbReference>
<comment type="subcellular location">
    <subcellularLocation>
        <location evidence="1">Membrane</location>
        <topology evidence="1">Multi-pass membrane protein</topology>
    </subcellularLocation>
</comment>
<evidence type="ECO:0000256" key="3">
    <source>
        <dbReference type="ARBA" id="ARBA00022989"/>
    </source>
</evidence>
<evidence type="ECO:0000256" key="2">
    <source>
        <dbReference type="ARBA" id="ARBA00022692"/>
    </source>
</evidence>
<keyword evidence="2 5" id="KW-0812">Transmembrane</keyword>
<organism evidence="6 7">
    <name type="scientific">Trichostrongylus colubriformis</name>
    <name type="common">Black scour worm</name>
    <dbReference type="NCBI Taxonomy" id="6319"/>
    <lineage>
        <taxon>Eukaryota</taxon>
        <taxon>Metazoa</taxon>
        <taxon>Ecdysozoa</taxon>
        <taxon>Nematoda</taxon>
        <taxon>Chromadorea</taxon>
        <taxon>Rhabditida</taxon>
        <taxon>Rhabditina</taxon>
        <taxon>Rhabditomorpha</taxon>
        <taxon>Strongyloidea</taxon>
        <taxon>Trichostrongylidae</taxon>
        <taxon>Trichostrongylus</taxon>
    </lineage>
</organism>
<feature type="transmembrane region" description="Helical" evidence="5">
    <location>
        <begin position="114"/>
        <end position="134"/>
    </location>
</feature>
<reference evidence="6 7" key="1">
    <citation type="submission" date="2019-10" db="EMBL/GenBank/DDBJ databases">
        <title>Assembly and Annotation for the nematode Trichostrongylus colubriformis.</title>
        <authorList>
            <person name="Martin J."/>
        </authorList>
    </citation>
    <scope>NUCLEOTIDE SEQUENCE [LARGE SCALE GENOMIC DNA]</scope>
    <source>
        <strain evidence="6">G859</strain>
        <tissue evidence="6">Whole worm</tissue>
    </source>
</reference>
<dbReference type="Pfam" id="PF10639">
    <property type="entry name" value="TMEM234"/>
    <property type="match status" value="1"/>
</dbReference>
<keyword evidence="3 5" id="KW-1133">Transmembrane helix</keyword>
<evidence type="ECO:0000313" key="6">
    <source>
        <dbReference type="EMBL" id="KAK5980520.1"/>
    </source>
</evidence>
<dbReference type="InterPro" id="IPR018908">
    <property type="entry name" value="TMEM234"/>
</dbReference>
<dbReference type="Proteomes" id="UP001331761">
    <property type="component" value="Unassembled WGS sequence"/>
</dbReference>
<feature type="transmembrane region" description="Helical" evidence="5">
    <location>
        <begin position="89"/>
        <end position="108"/>
    </location>
</feature>
<dbReference type="EMBL" id="WIXE01007318">
    <property type="protein sequence ID" value="KAK5980520.1"/>
    <property type="molecule type" value="Genomic_DNA"/>
</dbReference>
<accession>A0AAN8FLF8</accession>
<protein>
    <submittedName>
        <fullName evidence="6">Secreted protein</fullName>
    </submittedName>
</protein>
<keyword evidence="7" id="KW-1185">Reference proteome</keyword>
<proteinExistence type="predicted"/>
<sequence length="149" mass="16986">MFALVVLGRRQRKCRLGYLPDSSRCSLECGLSMLVVGFFWGATNPLLRLGSKSLSRNDGRTENDAPEAIWRRILKPFIDLTNLFLNWRFSVPFIVNQSASILFVMLVSRYPVSVVVPCVNALQFVFTAVTGHLIGEYNKRFNPRIMQRS</sequence>
<keyword evidence="4 5" id="KW-0472">Membrane</keyword>
<evidence type="ECO:0000256" key="5">
    <source>
        <dbReference type="SAM" id="Phobius"/>
    </source>
</evidence>
<comment type="caution">
    <text evidence="6">The sequence shown here is derived from an EMBL/GenBank/DDBJ whole genome shotgun (WGS) entry which is preliminary data.</text>
</comment>
<name>A0AAN8FLF8_TRICO</name>
<evidence type="ECO:0000256" key="1">
    <source>
        <dbReference type="ARBA" id="ARBA00004141"/>
    </source>
</evidence>
<dbReference type="GO" id="GO:0016020">
    <property type="term" value="C:membrane"/>
    <property type="evidence" value="ECO:0007669"/>
    <property type="project" value="UniProtKB-SubCell"/>
</dbReference>